<keyword evidence="8" id="KW-0804">Transcription</keyword>
<dbReference type="GO" id="GO:0000981">
    <property type="term" value="F:DNA-binding transcription factor activity, RNA polymerase II-specific"/>
    <property type="evidence" value="ECO:0007669"/>
    <property type="project" value="TreeGrafter"/>
</dbReference>
<proteinExistence type="predicted"/>
<evidence type="ECO:0000313" key="13">
    <source>
        <dbReference type="EMBL" id="OON24044.1"/>
    </source>
</evidence>
<keyword evidence="4 10" id="KW-0863">Zinc-finger</keyword>
<accession>A0A1S8XBE3</accession>
<organism evidence="13 14">
    <name type="scientific">Opisthorchis viverrini</name>
    <name type="common">Southeast Asian liver fluke</name>
    <dbReference type="NCBI Taxonomy" id="6198"/>
    <lineage>
        <taxon>Eukaryota</taxon>
        <taxon>Metazoa</taxon>
        <taxon>Spiralia</taxon>
        <taxon>Lophotrochozoa</taxon>
        <taxon>Platyhelminthes</taxon>
        <taxon>Trematoda</taxon>
        <taxon>Digenea</taxon>
        <taxon>Opisthorchiida</taxon>
        <taxon>Opisthorchiata</taxon>
        <taxon>Opisthorchiidae</taxon>
        <taxon>Opisthorchis</taxon>
    </lineage>
</organism>
<keyword evidence="5" id="KW-0862">Zinc</keyword>
<feature type="compositionally biased region" description="Polar residues" evidence="11">
    <location>
        <begin position="36"/>
        <end position="47"/>
    </location>
</feature>
<dbReference type="InterPro" id="IPR013087">
    <property type="entry name" value="Znf_C2H2_type"/>
</dbReference>
<evidence type="ECO:0000256" key="2">
    <source>
        <dbReference type="ARBA" id="ARBA00022723"/>
    </source>
</evidence>
<name>A0A1S8XBE3_OPIVI</name>
<dbReference type="PANTHER" id="PTHR14196">
    <property type="entry name" value="ODD-SKIPPED - RELATED"/>
    <property type="match status" value="1"/>
</dbReference>
<dbReference type="FunFam" id="3.30.160.60:FF:000176">
    <property type="entry name" value="zinc finger protein 70"/>
    <property type="match status" value="1"/>
</dbReference>
<dbReference type="PROSITE" id="PS00028">
    <property type="entry name" value="ZINC_FINGER_C2H2_1"/>
    <property type="match status" value="1"/>
</dbReference>
<comment type="subcellular location">
    <subcellularLocation>
        <location evidence="1">Nucleus</location>
    </subcellularLocation>
</comment>
<dbReference type="InterPro" id="IPR050717">
    <property type="entry name" value="C2H2-ZF_Transcription_Reg"/>
</dbReference>
<dbReference type="AlphaFoldDB" id="A0A1S8XBE3"/>
<evidence type="ECO:0000256" key="9">
    <source>
        <dbReference type="ARBA" id="ARBA00023242"/>
    </source>
</evidence>
<feature type="domain" description="C2H2-type" evidence="12">
    <location>
        <begin position="126"/>
        <end position="153"/>
    </location>
</feature>
<dbReference type="InterPro" id="IPR036236">
    <property type="entry name" value="Znf_C2H2_sf"/>
</dbReference>
<keyword evidence="2" id="KW-0479">Metal-binding</keyword>
<keyword evidence="6" id="KW-0805">Transcription regulation</keyword>
<keyword evidence="14" id="KW-1185">Reference proteome</keyword>
<dbReference type="FunFam" id="3.30.160.60:FF:000325">
    <property type="entry name" value="ZFP90 zinc finger protein"/>
    <property type="match status" value="1"/>
</dbReference>
<keyword evidence="7" id="KW-0238">DNA-binding</keyword>
<evidence type="ECO:0000256" key="6">
    <source>
        <dbReference type="ARBA" id="ARBA00023015"/>
    </source>
</evidence>
<evidence type="ECO:0000256" key="3">
    <source>
        <dbReference type="ARBA" id="ARBA00022737"/>
    </source>
</evidence>
<dbReference type="GO" id="GO:0000977">
    <property type="term" value="F:RNA polymerase II transcription regulatory region sequence-specific DNA binding"/>
    <property type="evidence" value="ECO:0007669"/>
    <property type="project" value="TreeGrafter"/>
</dbReference>
<evidence type="ECO:0000256" key="7">
    <source>
        <dbReference type="ARBA" id="ARBA00023125"/>
    </source>
</evidence>
<dbReference type="GO" id="GO:0005634">
    <property type="term" value="C:nucleus"/>
    <property type="evidence" value="ECO:0007669"/>
    <property type="project" value="UniProtKB-SubCell"/>
</dbReference>
<dbReference type="Gene3D" id="3.30.160.60">
    <property type="entry name" value="Classic Zinc Finger"/>
    <property type="match status" value="2"/>
</dbReference>
<evidence type="ECO:0000256" key="5">
    <source>
        <dbReference type="ARBA" id="ARBA00022833"/>
    </source>
</evidence>
<evidence type="ECO:0000313" key="14">
    <source>
        <dbReference type="Proteomes" id="UP000243686"/>
    </source>
</evidence>
<dbReference type="EMBL" id="KV891459">
    <property type="protein sequence ID" value="OON24044.1"/>
    <property type="molecule type" value="Genomic_DNA"/>
</dbReference>
<evidence type="ECO:0000259" key="12">
    <source>
        <dbReference type="PROSITE" id="PS50157"/>
    </source>
</evidence>
<evidence type="ECO:0000256" key="4">
    <source>
        <dbReference type="ARBA" id="ARBA00022771"/>
    </source>
</evidence>
<dbReference type="SUPFAM" id="SSF57667">
    <property type="entry name" value="beta-beta-alpha zinc fingers"/>
    <property type="match status" value="1"/>
</dbReference>
<keyword evidence="3" id="KW-0677">Repeat</keyword>
<feature type="region of interest" description="Disordered" evidence="11">
    <location>
        <begin position="1"/>
        <end position="81"/>
    </location>
</feature>
<dbReference type="GO" id="GO:0008270">
    <property type="term" value="F:zinc ion binding"/>
    <property type="evidence" value="ECO:0007669"/>
    <property type="project" value="UniProtKB-KW"/>
</dbReference>
<dbReference type="PANTHER" id="PTHR14196:SF0">
    <property type="entry name" value="PROTEIN BOWEL"/>
    <property type="match status" value="1"/>
</dbReference>
<evidence type="ECO:0000256" key="11">
    <source>
        <dbReference type="SAM" id="MobiDB-lite"/>
    </source>
</evidence>
<evidence type="ECO:0000256" key="8">
    <source>
        <dbReference type="ARBA" id="ARBA00023163"/>
    </source>
</evidence>
<protein>
    <submittedName>
        <fullName evidence="13">Zinc finger, C2H2 type</fullName>
    </submittedName>
</protein>
<reference evidence="13 14" key="1">
    <citation type="submission" date="2015-03" db="EMBL/GenBank/DDBJ databases">
        <title>Draft genome of the nematode, Opisthorchis viverrini.</title>
        <authorList>
            <person name="Mitreva M."/>
        </authorList>
    </citation>
    <scope>NUCLEOTIDE SEQUENCE [LARGE SCALE GENOMIC DNA]</scope>
    <source>
        <strain evidence="13">Khon Kaen</strain>
    </source>
</reference>
<keyword evidence="9" id="KW-0539">Nucleus</keyword>
<evidence type="ECO:0000256" key="10">
    <source>
        <dbReference type="PROSITE-ProRule" id="PRU00042"/>
    </source>
</evidence>
<evidence type="ECO:0000256" key="1">
    <source>
        <dbReference type="ARBA" id="ARBA00004123"/>
    </source>
</evidence>
<sequence>MALQSAQWFEPSPKARKLAQEEEMSANLLDQEHSDFQTSTHSDSASVKSDPEAPSNDGGPMDYEFVDEPGNKLSVSTSPKRSYVGPAKRLLKESVAGLMTPTSAGTITPTSSANKSGSDDKRIRKFICRYCNKAFSLMNVLKVHERIHTGEKPYVCDICDKAFNQSVHQLTSYTMCGRQISGFTRSHRENYTTPGYRLASRLMLLRMCIRTIFNGYHEHLQQLGK</sequence>
<dbReference type="PROSITE" id="PS50157">
    <property type="entry name" value="ZINC_FINGER_C2H2_2"/>
    <property type="match status" value="1"/>
</dbReference>
<gene>
    <name evidence="13" type="ORF">X801_00048</name>
</gene>
<dbReference type="Proteomes" id="UP000243686">
    <property type="component" value="Unassembled WGS sequence"/>
</dbReference>